<proteinExistence type="predicted"/>
<sequence length="82" mass="9335">MTKSKDQAASFVSVMDFSEHDNSEILRAVLLRTKGDYQRALCIFDKLLPLKNALSSRGQLRMPLIASVRFLSLHPRNSDEQQ</sequence>
<accession>A0A1Q5UD89</accession>
<dbReference type="AlphaFoldDB" id="A0A1Q5UD89"/>
<dbReference type="Proteomes" id="UP000186955">
    <property type="component" value="Unassembled WGS sequence"/>
</dbReference>
<evidence type="ECO:0000313" key="2">
    <source>
        <dbReference type="Proteomes" id="UP000186955"/>
    </source>
</evidence>
<comment type="caution">
    <text evidence="1">The sequence shown here is derived from an EMBL/GenBank/DDBJ whole genome shotgun (WGS) entry which is preliminary data.</text>
</comment>
<reference evidence="1 2" key="1">
    <citation type="submission" date="2016-10" db="EMBL/GenBank/DDBJ databases">
        <title>Genome sequence of the ascomycete fungus Penicillium subrubescens.</title>
        <authorList>
            <person name="De Vries R.P."/>
            <person name="Peng M."/>
            <person name="Dilokpimol A."/>
            <person name="Hilden K."/>
            <person name="Makela M.R."/>
            <person name="Grigoriev I."/>
            <person name="Riley R."/>
            <person name="Granchi Z."/>
        </authorList>
    </citation>
    <scope>NUCLEOTIDE SEQUENCE [LARGE SCALE GENOMIC DNA]</scope>
    <source>
        <strain evidence="1 2">CBS 132785</strain>
    </source>
</reference>
<protein>
    <submittedName>
        <fullName evidence="1">Uncharacterized protein</fullName>
    </submittedName>
</protein>
<name>A0A1Q5UD89_9EURO</name>
<organism evidence="1 2">
    <name type="scientific">Penicillium subrubescens</name>
    <dbReference type="NCBI Taxonomy" id="1316194"/>
    <lineage>
        <taxon>Eukaryota</taxon>
        <taxon>Fungi</taxon>
        <taxon>Dikarya</taxon>
        <taxon>Ascomycota</taxon>
        <taxon>Pezizomycotina</taxon>
        <taxon>Eurotiomycetes</taxon>
        <taxon>Eurotiomycetidae</taxon>
        <taxon>Eurotiales</taxon>
        <taxon>Aspergillaceae</taxon>
        <taxon>Penicillium</taxon>
    </lineage>
</organism>
<dbReference type="EMBL" id="MNBE01000337">
    <property type="protein sequence ID" value="OKP10445.1"/>
    <property type="molecule type" value="Genomic_DNA"/>
</dbReference>
<evidence type="ECO:0000313" key="1">
    <source>
        <dbReference type="EMBL" id="OKP10445.1"/>
    </source>
</evidence>
<gene>
    <name evidence="1" type="ORF">PENSUB_4127</name>
</gene>
<dbReference type="OrthoDB" id="4357582at2759"/>
<keyword evidence="2" id="KW-1185">Reference proteome</keyword>